<keyword evidence="4" id="KW-0812">Transmembrane</keyword>
<reference evidence="6" key="1">
    <citation type="submission" date="2021-02" db="EMBL/GenBank/DDBJ databases">
        <authorList>
            <person name="Nowell W R."/>
        </authorList>
    </citation>
    <scope>NUCLEOTIDE SEQUENCE</scope>
</reference>
<organism evidence="6 8">
    <name type="scientific">Didymodactylos carnosus</name>
    <dbReference type="NCBI Taxonomy" id="1234261"/>
    <lineage>
        <taxon>Eukaryota</taxon>
        <taxon>Metazoa</taxon>
        <taxon>Spiralia</taxon>
        <taxon>Gnathifera</taxon>
        <taxon>Rotifera</taxon>
        <taxon>Eurotatoria</taxon>
        <taxon>Bdelloidea</taxon>
        <taxon>Philodinida</taxon>
        <taxon>Philodinidae</taxon>
        <taxon>Didymodactylos</taxon>
    </lineage>
</organism>
<dbReference type="GO" id="GO:0005525">
    <property type="term" value="F:GTP binding"/>
    <property type="evidence" value="ECO:0007669"/>
    <property type="project" value="InterPro"/>
</dbReference>
<dbReference type="Gene3D" id="3.40.50.300">
    <property type="entry name" value="P-loop containing nucleotide triphosphate hydrolases"/>
    <property type="match status" value="1"/>
</dbReference>
<evidence type="ECO:0000256" key="1">
    <source>
        <dbReference type="ARBA" id="ARBA00022771"/>
    </source>
</evidence>
<evidence type="ECO:0000256" key="3">
    <source>
        <dbReference type="PROSITE-ProRule" id="PRU00175"/>
    </source>
</evidence>
<accession>A0A814X8J8</accession>
<dbReference type="InterPro" id="IPR001841">
    <property type="entry name" value="Znf_RING"/>
</dbReference>
<dbReference type="OrthoDB" id="9996380at2759"/>
<keyword evidence="2" id="KW-0862">Zinc</keyword>
<dbReference type="InterPro" id="IPR006073">
    <property type="entry name" value="GTP-bd"/>
</dbReference>
<evidence type="ECO:0000313" key="7">
    <source>
        <dbReference type="EMBL" id="CAF3974838.1"/>
    </source>
</evidence>
<keyword evidence="1 3" id="KW-0479">Metal-binding</keyword>
<dbReference type="EMBL" id="CAJNOQ010008933">
    <property type="protein sequence ID" value="CAF1210790.1"/>
    <property type="molecule type" value="Genomic_DNA"/>
</dbReference>
<gene>
    <name evidence="6" type="ORF">GPM918_LOCUS24199</name>
    <name evidence="7" type="ORF">SRO942_LOCUS24200</name>
</gene>
<feature type="transmembrane region" description="Helical" evidence="4">
    <location>
        <begin position="879"/>
        <end position="906"/>
    </location>
</feature>
<sequence length="979" mass="113841">MYHIRASCLELIRDLDYDTDITFDQLNDNILRVFSQYSVNSDTAIITYFNKDNVELLLDQIEILPTNGDIFHVFVKKVWDCCSLCLQTFSITDDQLPMECLGKKCGYQYCHKCIKTLRGLDGQPFFCMFCKKQYAKLENGPKRNELIEKYLLWPQFSKKYGSESVTSLGIVLILDNLQSDLECRKAHLLSRSTTLLNKLFKRNVDVNEDMELNEVDQLLQQFELIQNQIQQIFNRMNHNTTVDNCLFEYREILSGNEDCYPSFIHLCQSLINYIEVFDNYSDPSLYQHEVTDYEETKYCVNDVNSLSSEDSLSSIKAILDDIMFRKKCLIPLRETLQLMLTDDLGQHPYTNYLNDEMRKVELMELSIKIIENKIINLHTIFTDINICITNYKNILKDDNNFTVDCSKFIRLCELLHMRIEQLEIEENFPQLTQLTNEWKDIYDNDNEFKPKIIQVLKAVEYDLVNKYGENRQYTPYTIPYKVGIIGCRSVGKSSLHNRLRNIETEYDPLFSPVAIEKSTFCYLQFDKIYSSNTDNNNNQIPISFIDIEGCTDIDSELKSGNYFEEICKVDCDLYLIVFDREFSKLELSWKKYIENTMNRKYLLVRTKVDSLFLDCYQQEFKIQFNNSQIIDEQKIKRILNKCHTIACKTQYNNKLEKVYLTASKYPRCDHLISNAYFSDFDKQQLIDDIIEIAIHDSREERLRKIAVITTAKLINTCFRRGYVVSVMKYKIAAGIASSIPFGDEIPRYFGREKVRQVFGVHNNSYITNKWNKTTNELQTYLMKYKLHILKNDMYTNAFSYLFDRTNTIEKIAVTRDDEGVGVKRKLVRSTYTKKIRMKDGDNNGKILKKIFPLTTSRALIAIGGAADAGIRLAAPTASWGLRVGLSVGLAGVGFVLAIPLCAWAAISNGKQMHNYLHLLCNDLLVLNEYFITTVINQCLQNNDELTADFGASTIESFPNLFELDDDMDCVLINRRQTTN</sequence>
<dbReference type="Pfam" id="PF01926">
    <property type="entry name" value="MMR_HSR1"/>
    <property type="match status" value="1"/>
</dbReference>
<evidence type="ECO:0000313" key="6">
    <source>
        <dbReference type="EMBL" id="CAF1210790.1"/>
    </source>
</evidence>
<dbReference type="PROSITE" id="PS50089">
    <property type="entry name" value="ZF_RING_2"/>
    <property type="match status" value="1"/>
</dbReference>
<evidence type="ECO:0000313" key="8">
    <source>
        <dbReference type="Proteomes" id="UP000663829"/>
    </source>
</evidence>
<name>A0A814X8J8_9BILA</name>
<dbReference type="EMBL" id="CAJOBC010008934">
    <property type="protein sequence ID" value="CAF3974838.1"/>
    <property type="molecule type" value="Genomic_DNA"/>
</dbReference>
<keyword evidence="1 3" id="KW-0863">Zinc-finger</keyword>
<keyword evidence="8" id="KW-1185">Reference proteome</keyword>
<dbReference type="SUPFAM" id="SSF52540">
    <property type="entry name" value="P-loop containing nucleoside triphosphate hydrolases"/>
    <property type="match status" value="1"/>
</dbReference>
<protein>
    <recommendedName>
        <fullName evidence="5">RING-type domain-containing protein</fullName>
    </recommendedName>
</protein>
<evidence type="ECO:0000256" key="4">
    <source>
        <dbReference type="SAM" id="Phobius"/>
    </source>
</evidence>
<dbReference type="AlphaFoldDB" id="A0A814X8J8"/>
<evidence type="ECO:0000259" key="5">
    <source>
        <dbReference type="PROSITE" id="PS50089"/>
    </source>
</evidence>
<dbReference type="Proteomes" id="UP000681722">
    <property type="component" value="Unassembled WGS sequence"/>
</dbReference>
<dbReference type="InterPro" id="IPR027417">
    <property type="entry name" value="P-loop_NTPase"/>
</dbReference>
<keyword evidence="4" id="KW-1133">Transmembrane helix</keyword>
<keyword evidence="4" id="KW-0472">Membrane</keyword>
<evidence type="ECO:0000256" key="2">
    <source>
        <dbReference type="ARBA" id="ARBA00022833"/>
    </source>
</evidence>
<comment type="caution">
    <text evidence="6">The sequence shown here is derived from an EMBL/GenBank/DDBJ whole genome shotgun (WGS) entry which is preliminary data.</text>
</comment>
<proteinExistence type="predicted"/>
<dbReference type="GO" id="GO:0008270">
    <property type="term" value="F:zinc ion binding"/>
    <property type="evidence" value="ECO:0007669"/>
    <property type="project" value="UniProtKB-KW"/>
</dbReference>
<feature type="domain" description="RING-type" evidence="5">
    <location>
        <begin position="82"/>
        <end position="131"/>
    </location>
</feature>
<dbReference type="Proteomes" id="UP000663829">
    <property type="component" value="Unassembled WGS sequence"/>
</dbReference>